<dbReference type="Gene3D" id="3.30.70.1230">
    <property type="entry name" value="Nucleotide cyclase"/>
    <property type="match status" value="1"/>
</dbReference>
<evidence type="ECO:0000313" key="1">
    <source>
        <dbReference type="EMBL" id="SDY85278.1"/>
    </source>
</evidence>
<dbReference type="InterPro" id="IPR029787">
    <property type="entry name" value="Nucleotide_cyclase"/>
</dbReference>
<dbReference type="Proteomes" id="UP000199515">
    <property type="component" value="Unassembled WGS sequence"/>
</dbReference>
<sequence>MHRTILAVDVRGFGDHRRTTPHQVAVRDGMYRAVKRAFRAAGLSWDDCHREDRGDGVFLLAPAETPKGPFVETLPLAVVAELRAHNANHPPEERIRLRMALHAGEVTFDDHGVTAGSVNLTFRLLDAPAVKKALAESPGVLALIASGWFYDEVVRNSAVLDAATFRPVRVAVKETTTIAWVSLPDHPYLEGTALEGTAEAEPPPGAAITMTATASDSGRVYQAARDQHITER</sequence>
<evidence type="ECO:0000313" key="2">
    <source>
        <dbReference type="Proteomes" id="UP000199515"/>
    </source>
</evidence>
<gene>
    <name evidence="1" type="ORF">SAMN05421504_107184</name>
</gene>
<reference evidence="1 2" key="1">
    <citation type="submission" date="2016-10" db="EMBL/GenBank/DDBJ databases">
        <authorList>
            <person name="de Groot N.N."/>
        </authorList>
    </citation>
    <scope>NUCLEOTIDE SEQUENCE [LARGE SCALE GENOMIC DNA]</scope>
    <source>
        <strain evidence="1 2">CPCC 202699</strain>
    </source>
</reference>
<dbReference type="AlphaFoldDB" id="A0A1H3N8V6"/>
<dbReference type="EMBL" id="FNON01000007">
    <property type="protein sequence ID" value="SDY85278.1"/>
    <property type="molecule type" value="Genomic_DNA"/>
</dbReference>
<protein>
    <recommendedName>
        <fullName evidence="3">Guanylate cyclase domain-containing protein</fullName>
    </recommendedName>
</protein>
<name>A0A1H3N8V6_9PSEU</name>
<dbReference type="SUPFAM" id="SSF55073">
    <property type="entry name" value="Nucleotide cyclase"/>
    <property type="match status" value="1"/>
</dbReference>
<proteinExistence type="predicted"/>
<accession>A0A1H3N8V6</accession>
<organism evidence="1 2">
    <name type="scientific">Amycolatopsis xylanica</name>
    <dbReference type="NCBI Taxonomy" id="589385"/>
    <lineage>
        <taxon>Bacteria</taxon>
        <taxon>Bacillati</taxon>
        <taxon>Actinomycetota</taxon>
        <taxon>Actinomycetes</taxon>
        <taxon>Pseudonocardiales</taxon>
        <taxon>Pseudonocardiaceae</taxon>
        <taxon>Amycolatopsis</taxon>
    </lineage>
</organism>
<dbReference type="STRING" id="589385.SAMN05421504_107184"/>
<keyword evidence="2" id="KW-1185">Reference proteome</keyword>
<evidence type="ECO:0008006" key="3">
    <source>
        <dbReference type="Google" id="ProtNLM"/>
    </source>
</evidence>